<organism evidence="1 2">
    <name type="scientific">[Mycobacterium] crassicus</name>
    <dbReference type="NCBI Taxonomy" id="2872309"/>
    <lineage>
        <taxon>Bacteria</taxon>
        <taxon>Bacillati</taxon>
        <taxon>Actinomycetota</taxon>
        <taxon>Actinomycetes</taxon>
        <taxon>Mycobacteriales</taxon>
        <taxon>Mycobacteriaceae</taxon>
        <taxon>Mycolicibacter</taxon>
    </lineage>
</organism>
<gene>
    <name evidence="1" type="ORF">K6T79_17840</name>
</gene>
<reference evidence="1 2" key="1">
    <citation type="submission" date="2023-12" db="EMBL/GenBank/DDBJ databases">
        <title>Description of new species of Mycobacterium terrae complex isolated from sewage at the Sao Paulo Zoological Park Foundation in Brazil.</title>
        <authorList>
            <person name="Romagnoli C.L."/>
            <person name="Conceicao E.C."/>
            <person name="Machado E."/>
            <person name="Barreto L.B.P.F."/>
            <person name="Sharma A."/>
            <person name="Silva N.M."/>
            <person name="Marques L.E."/>
            <person name="Juliana M.A."/>
            <person name="Lourenco M.C.S."/>
            <person name="Digiampietri L.A."/>
            <person name="Suffys P.N."/>
            <person name="Viana-Niero C."/>
        </authorList>
    </citation>
    <scope>NUCLEOTIDE SEQUENCE [LARGE SCALE GENOMIC DNA]</scope>
    <source>
        <strain evidence="1 2">MYC098</strain>
    </source>
</reference>
<keyword evidence="2" id="KW-1185">Reference proteome</keyword>
<dbReference type="EMBL" id="JAYJJR010000012">
    <property type="protein sequence ID" value="MEB3022905.1"/>
    <property type="molecule type" value="Genomic_DNA"/>
</dbReference>
<sequence>MSNENDAWAAYIRGLKVAPNMSNCQQFVDLMAATASKGVFDTVAIAKAQSGALLEVINALGHLDERLRKSGE</sequence>
<protein>
    <submittedName>
        <fullName evidence="1">Uncharacterized protein</fullName>
    </submittedName>
</protein>
<dbReference type="Proteomes" id="UP001299596">
    <property type="component" value="Unassembled WGS sequence"/>
</dbReference>
<comment type="caution">
    <text evidence="1">The sequence shown here is derived from an EMBL/GenBank/DDBJ whole genome shotgun (WGS) entry which is preliminary data.</text>
</comment>
<dbReference type="RefSeq" id="WP_225406344.1">
    <property type="nucleotide sequence ID" value="NZ_JAYJJR010000012.1"/>
</dbReference>
<evidence type="ECO:0000313" key="2">
    <source>
        <dbReference type="Proteomes" id="UP001299596"/>
    </source>
</evidence>
<proteinExistence type="predicted"/>
<accession>A0ABU5XKV1</accession>
<name>A0ABU5XKV1_9MYCO</name>
<evidence type="ECO:0000313" key="1">
    <source>
        <dbReference type="EMBL" id="MEB3022905.1"/>
    </source>
</evidence>